<name>A0A9E8CTH6_9HYPH</name>
<sequence length="112" mass="12688">MDVKERIVVTATSPSAWIMKYQNDWMAYLRISGALPNLVSASCRLISPSGDGYWSSGDVKTTSELWRALQELRSKAANEGFTPPEIHETTDAIPDGFVEREIWLVSQREWIQ</sequence>
<protein>
    <submittedName>
        <fullName evidence="1">Uncharacterized protein</fullName>
    </submittedName>
</protein>
<evidence type="ECO:0000313" key="1">
    <source>
        <dbReference type="EMBL" id="UZF88963.1"/>
    </source>
</evidence>
<dbReference type="AlphaFoldDB" id="A0A9E8CTH6"/>
<proteinExistence type="predicted"/>
<dbReference type="EMBL" id="CP102774">
    <property type="protein sequence ID" value="UZF88963.1"/>
    <property type="molecule type" value="Genomic_DNA"/>
</dbReference>
<accession>A0A9E8CTH6</accession>
<organism evidence="1">
    <name type="scientific">Bosea sp. NBC_00436</name>
    <dbReference type="NCBI Taxonomy" id="2969620"/>
    <lineage>
        <taxon>Bacteria</taxon>
        <taxon>Pseudomonadati</taxon>
        <taxon>Pseudomonadota</taxon>
        <taxon>Alphaproteobacteria</taxon>
        <taxon>Hyphomicrobiales</taxon>
        <taxon>Boseaceae</taxon>
        <taxon>Bosea</taxon>
    </lineage>
</organism>
<gene>
    <name evidence="1" type="ORF">NWE54_09345</name>
</gene>
<reference evidence="1" key="1">
    <citation type="submission" date="2022-08" db="EMBL/GenBank/DDBJ databases">
        <title>Complete Genome Sequences of 2 Bosea sp. soil isolates.</title>
        <authorList>
            <person name="Alvarez Arevalo M."/>
            <person name="Sterndorff E.B."/>
            <person name="Faurdal D."/>
            <person name="Joergensen T.S."/>
            <person name="Weber T."/>
        </authorList>
    </citation>
    <scope>NUCLEOTIDE SEQUENCE</scope>
    <source>
        <strain evidence="1">NBC_00436</strain>
    </source>
</reference>